<evidence type="ECO:0000313" key="1">
    <source>
        <dbReference type="EMBL" id="CAJ1972715.1"/>
    </source>
</evidence>
<protein>
    <submittedName>
        <fullName evidence="1">Uncharacterized protein</fullName>
    </submittedName>
</protein>
<dbReference type="EMBL" id="OY731405">
    <property type="protein sequence ID" value="CAJ1972715.1"/>
    <property type="molecule type" value="Genomic_DNA"/>
</dbReference>
<gene>
    <name evidence="1" type="ORF">AYBTSS11_LOCUS24767</name>
</gene>
<dbReference type="AlphaFoldDB" id="A0AA86W0B1"/>
<name>A0AA86W0B1_9FABA</name>
<evidence type="ECO:0000313" key="2">
    <source>
        <dbReference type="Proteomes" id="UP001189624"/>
    </source>
</evidence>
<sequence length="84" mass="10093">MRKDFRDEGGRRGWRWGWSWWWPGDLGERLWRARGGRLVVLRVAVEELRSELKRGCAGSSEGLRRELEWCWPWLEVIGKVRVAR</sequence>
<dbReference type="Proteomes" id="UP001189624">
    <property type="component" value="Chromosome 8"/>
</dbReference>
<accession>A0AA86W0B1</accession>
<organism evidence="1 2">
    <name type="scientific">Sphenostylis stenocarpa</name>
    <dbReference type="NCBI Taxonomy" id="92480"/>
    <lineage>
        <taxon>Eukaryota</taxon>
        <taxon>Viridiplantae</taxon>
        <taxon>Streptophyta</taxon>
        <taxon>Embryophyta</taxon>
        <taxon>Tracheophyta</taxon>
        <taxon>Spermatophyta</taxon>
        <taxon>Magnoliopsida</taxon>
        <taxon>eudicotyledons</taxon>
        <taxon>Gunneridae</taxon>
        <taxon>Pentapetalae</taxon>
        <taxon>rosids</taxon>
        <taxon>fabids</taxon>
        <taxon>Fabales</taxon>
        <taxon>Fabaceae</taxon>
        <taxon>Papilionoideae</taxon>
        <taxon>50 kb inversion clade</taxon>
        <taxon>NPAAA clade</taxon>
        <taxon>indigoferoid/millettioid clade</taxon>
        <taxon>Phaseoleae</taxon>
        <taxon>Sphenostylis</taxon>
    </lineage>
</organism>
<proteinExistence type="predicted"/>
<keyword evidence="2" id="KW-1185">Reference proteome</keyword>
<dbReference type="Gramene" id="rna-AYBTSS11_LOCUS24767">
    <property type="protein sequence ID" value="CAJ1972715.1"/>
    <property type="gene ID" value="gene-AYBTSS11_LOCUS24767"/>
</dbReference>
<reference evidence="1" key="1">
    <citation type="submission" date="2023-10" db="EMBL/GenBank/DDBJ databases">
        <authorList>
            <person name="Domelevo Entfellner J.-B."/>
        </authorList>
    </citation>
    <scope>NUCLEOTIDE SEQUENCE</scope>
</reference>